<evidence type="ECO:0000256" key="2">
    <source>
        <dbReference type="ARBA" id="ARBA00023043"/>
    </source>
</evidence>
<dbReference type="SUPFAM" id="SSF48403">
    <property type="entry name" value="Ankyrin repeat"/>
    <property type="match status" value="6"/>
</dbReference>
<feature type="repeat" description="ANK" evidence="3">
    <location>
        <begin position="696"/>
        <end position="728"/>
    </location>
</feature>
<evidence type="ECO:0000256" key="3">
    <source>
        <dbReference type="PROSITE-ProRule" id="PRU00023"/>
    </source>
</evidence>
<keyword evidence="2 3" id="KW-0040">ANK repeat</keyword>
<feature type="repeat" description="ANK" evidence="3">
    <location>
        <begin position="1489"/>
        <end position="1521"/>
    </location>
</feature>
<sequence length="1588" mass="176051">MAGSQATSQEGLFFSSVAEDNSTSVDALLRGVDVNTTDQDGQSALHVAAQKGSAHMIKQLLDKSANYELSDRHGMTPLMYASQGGHIDAVKQLFSKDVDVRRRTGNGEPAVFFALMSGHIDIAEMLESKASCLKGLPEQLRMSILEKAVNHNQKPVVDFMIKHNCLDIDYIVKNGCDVRHHSECVQEAVQHDRLEILKLLVSQGAQMYAIDSEGYSPLQRTILNGSVEMFRYLFYQQNCSTASHPSLGSLALIAATKTKDNQVEEILKEMIQGEIPVDEPHPDTRDTPLLALCQKGPIEAVYLLLKNQCNGSARNKDDITPALQATKCKNENILRLLGDHNAALDIPDKNGETPIMRAGRDQSLSIVRYLAKHSCSLHGKDAYGMTIAHYAAKENNFSMLKFLQEQKTPIDVPDCRGVTPLMVAIDNWKQPGGMEIFKLLVSGPEALNINQRDWNGKSAIQHAVGNGQLELVRFLKANGADMLTIDHAGNTLLLESLMKGNFDILSTFLIDSGCDLHASNDEQESQVHYACKQQSKSLLMSMLNSQMPADTKDKKGITPFMISSHGNDSLVLTLRSNRNDVADVNKRTLKGRNATHMAALSGSLKVLESFLMFGCAFDQEDNNGDTPLILACSAANDPHEVERPKIAGYLIKHGANPNAVNRIGRTAIHYACEFGSLELIGVLLEKGANLNVRDAKLVTPLMLAARKQNLNVLKYLVEKGANSSIFDSCGRTALHYAVEGRNDEVIKFLVTKQELDPNAVDSFAMSPVMISIKVNSKSTLDELKACGAWLWEEFNDQEQNLAYFACSNSNFELLKELKSCGISLCSETKSKDNCLTVASSVGCEKIVAFLFEGENKPLVYHQTMDGNTALMCAARNLHLGVISALLLQKATVHKKNCDGRNVLHILCSSHDQPGNTESSLHTLCELIPKLISSGVPFDDADNQGKTGLHLACETGNRHVAELLINTGAALNQPDIKGETPIFYAIRGEKVDVVKLLLQHGASIEFENQSGETPLSVAVELNNPEISELFSQDFDNLDVNKLTDNLIVNIFRMHDLKQLDKLLSKGFDGTRNNNGTTLLHLAVKMGDAELLRSLVNRKNEPQYEFLRIIVDHQDDLGNTPLHIAIRMHRLDMADLLFELDLRTDVRNLKGFMPFHVAVSCNKLVLVQWFYEKQESPFDPEQEEPAETISPLHLAAIRGNISIFKYLESKGFKNTRKCSNGNSCAHYAAIHGNLPILQHIEAENYEVMSQKNKRNLTPFHYAVLHGNTEAAQFLYNFVMGGTFPEDIVHFAVLEGHQHMVEWLQKRGVNSYYECPVTGKTSLWYAFASGNSHLVEELLPRENLEVLTKHDDSLAHAAARANHAHLLRLLKAGDAQLDKVNKDGNTPVLDCAQLGNYESLKLLLEFQCDIRRINQRHRSIVHLACILGMQKKQNQEQRLKILQLAFNERLDMDVADSQGNTALMYASHYGLQQLVSFLLETARCDPNASNENGTTAVHLAAKAGHKEVLKILDKRKANLQATDSRGTTPIMIAVYYQRLEALKYLLESNFVEGAEDTRGRSLKSLAAFTSNAIRQQLEKKAVQIDPIAQQP</sequence>
<dbReference type="WBParaSite" id="maker-uti_cns_0005896-snap-gene-0.4-mRNA-1">
    <property type="protein sequence ID" value="maker-uti_cns_0005896-snap-gene-0.4-mRNA-1"/>
    <property type="gene ID" value="maker-uti_cns_0005896-snap-gene-0.4"/>
</dbReference>
<dbReference type="PROSITE" id="PS50088">
    <property type="entry name" value="ANK_REPEAT"/>
    <property type="match status" value="13"/>
</dbReference>
<feature type="repeat" description="ANK" evidence="3">
    <location>
        <begin position="590"/>
        <end position="622"/>
    </location>
</feature>
<feature type="repeat" description="ANK" evidence="3">
    <location>
        <begin position="663"/>
        <end position="695"/>
    </location>
</feature>
<evidence type="ECO:0000256" key="1">
    <source>
        <dbReference type="ARBA" id="ARBA00022737"/>
    </source>
</evidence>
<protein>
    <submittedName>
        <fullName evidence="5">ANK_REP_REGION domain-containing protein</fullName>
    </submittedName>
</protein>
<feature type="repeat" description="ANK" evidence="3">
    <location>
        <begin position="40"/>
        <end position="72"/>
    </location>
</feature>
<dbReference type="PROSITE" id="PS50297">
    <property type="entry name" value="ANK_REP_REGION"/>
    <property type="match status" value="11"/>
</dbReference>
<dbReference type="InterPro" id="IPR036770">
    <property type="entry name" value="Ankyrin_rpt-contain_sf"/>
</dbReference>
<feature type="repeat" description="ANK" evidence="3">
    <location>
        <begin position="1073"/>
        <end position="1096"/>
    </location>
</feature>
<dbReference type="Gene3D" id="1.25.40.20">
    <property type="entry name" value="Ankyrin repeat-containing domain"/>
    <property type="match status" value="8"/>
</dbReference>
<dbReference type="InterPro" id="IPR051165">
    <property type="entry name" value="Multifunctional_ANK_Repeat"/>
</dbReference>
<evidence type="ECO:0000313" key="4">
    <source>
        <dbReference type="Proteomes" id="UP000095280"/>
    </source>
</evidence>
<organism evidence="4 5">
    <name type="scientific">Macrostomum lignano</name>
    <dbReference type="NCBI Taxonomy" id="282301"/>
    <lineage>
        <taxon>Eukaryota</taxon>
        <taxon>Metazoa</taxon>
        <taxon>Spiralia</taxon>
        <taxon>Lophotrochozoa</taxon>
        <taxon>Platyhelminthes</taxon>
        <taxon>Rhabditophora</taxon>
        <taxon>Macrostomorpha</taxon>
        <taxon>Macrostomida</taxon>
        <taxon>Macrostomidae</taxon>
        <taxon>Macrostomum</taxon>
    </lineage>
</organism>
<dbReference type="SMART" id="SM00248">
    <property type="entry name" value="ANK"/>
    <property type="match status" value="41"/>
</dbReference>
<name>A0A1I8HEL9_9PLAT</name>
<dbReference type="Pfam" id="PF00023">
    <property type="entry name" value="Ank"/>
    <property type="match status" value="1"/>
</dbReference>
<feature type="repeat" description="ANK" evidence="3">
    <location>
        <begin position="976"/>
        <end position="1008"/>
    </location>
</feature>
<proteinExistence type="predicted"/>
<feature type="repeat" description="ANK" evidence="3">
    <location>
        <begin position="1185"/>
        <end position="1209"/>
    </location>
</feature>
<feature type="repeat" description="ANK" evidence="3">
    <location>
        <begin position="943"/>
        <end position="975"/>
    </location>
</feature>
<dbReference type="PRINTS" id="PR01415">
    <property type="entry name" value="ANKYRIN"/>
</dbReference>
<dbReference type="PANTHER" id="PTHR24123">
    <property type="entry name" value="ANKYRIN REPEAT-CONTAINING"/>
    <property type="match status" value="1"/>
</dbReference>
<reference evidence="5" key="1">
    <citation type="submission" date="2016-11" db="UniProtKB">
        <authorList>
            <consortium name="WormBaseParasite"/>
        </authorList>
    </citation>
    <scope>IDENTIFICATION</scope>
</reference>
<dbReference type="InterPro" id="IPR002110">
    <property type="entry name" value="Ankyrin_rpt"/>
</dbReference>
<dbReference type="Proteomes" id="UP000095280">
    <property type="component" value="Unplaced"/>
</dbReference>
<feature type="repeat" description="ANK" evidence="3">
    <location>
        <begin position="623"/>
        <end position="662"/>
    </location>
</feature>
<keyword evidence="4" id="KW-1185">Reference proteome</keyword>
<feature type="repeat" description="ANK" evidence="3">
    <location>
        <begin position="455"/>
        <end position="487"/>
    </location>
</feature>
<accession>A0A1I8HEL9</accession>
<dbReference type="PANTHER" id="PTHR24123:SF33">
    <property type="entry name" value="PROTEIN HOS4"/>
    <property type="match status" value="1"/>
</dbReference>
<keyword evidence="1" id="KW-0677">Repeat</keyword>
<feature type="repeat" description="ANK" evidence="3">
    <location>
        <begin position="1115"/>
        <end position="1147"/>
    </location>
</feature>
<feature type="repeat" description="ANK" evidence="3">
    <location>
        <begin position="73"/>
        <end position="105"/>
    </location>
</feature>
<dbReference type="Pfam" id="PF13637">
    <property type="entry name" value="Ank_4"/>
    <property type="match status" value="1"/>
</dbReference>
<evidence type="ECO:0000313" key="5">
    <source>
        <dbReference type="WBParaSite" id="maker-uti_cns_0005896-snap-gene-0.4-mRNA-1"/>
    </source>
</evidence>
<dbReference type="Pfam" id="PF12796">
    <property type="entry name" value="Ank_2"/>
    <property type="match status" value="10"/>
</dbReference>